<protein>
    <submittedName>
        <fullName evidence="1">Uncharacterized protein family (UPF0180)</fullName>
    </submittedName>
</protein>
<accession>A0A1T4LX52</accession>
<reference evidence="2" key="1">
    <citation type="submission" date="2017-02" db="EMBL/GenBank/DDBJ databases">
        <authorList>
            <person name="Varghese N."/>
            <person name="Submissions S."/>
        </authorList>
    </citation>
    <scope>NUCLEOTIDE SEQUENCE [LARGE SCALE GENOMIC DNA]</scope>
    <source>
        <strain evidence="2">ATCC BAA-73</strain>
    </source>
</reference>
<dbReference type="EMBL" id="FUWM01000009">
    <property type="protein sequence ID" value="SJZ59206.1"/>
    <property type="molecule type" value="Genomic_DNA"/>
</dbReference>
<name>A0A1T4LX52_9FIRM</name>
<evidence type="ECO:0000313" key="1">
    <source>
        <dbReference type="EMBL" id="SJZ59206.1"/>
    </source>
</evidence>
<dbReference type="InterPro" id="IPR005370">
    <property type="entry name" value="UPF0180"/>
</dbReference>
<evidence type="ECO:0000313" key="2">
    <source>
        <dbReference type="Proteomes" id="UP000190625"/>
    </source>
</evidence>
<dbReference type="Pfam" id="PF03698">
    <property type="entry name" value="UPF0180"/>
    <property type="match status" value="1"/>
</dbReference>
<keyword evidence="2" id="KW-1185">Reference proteome</keyword>
<organism evidence="1 2">
    <name type="scientific">Selenihalanaerobacter shriftii</name>
    <dbReference type="NCBI Taxonomy" id="142842"/>
    <lineage>
        <taxon>Bacteria</taxon>
        <taxon>Bacillati</taxon>
        <taxon>Bacillota</taxon>
        <taxon>Clostridia</taxon>
        <taxon>Halanaerobiales</taxon>
        <taxon>Halobacteroidaceae</taxon>
        <taxon>Selenihalanaerobacter</taxon>
    </lineage>
</organism>
<dbReference type="RefSeq" id="WP_078809766.1">
    <property type="nucleotide sequence ID" value="NZ_FUWM01000009.1"/>
</dbReference>
<dbReference type="AlphaFoldDB" id="A0A1T4LX52"/>
<dbReference type="OrthoDB" id="1708042at2"/>
<sequence length="80" mass="8873">MKRRIAIEEGLTNVSQELQGSNYEIVNLDSNNLQSVDAVIVSGEDNNMMNMSDIKTKAQVINAHGLSATQVRDEIKNRLV</sequence>
<gene>
    <name evidence="1" type="ORF">SAMN02745118_01282</name>
</gene>
<proteinExistence type="predicted"/>
<dbReference type="Proteomes" id="UP000190625">
    <property type="component" value="Unassembled WGS sequence"/>
</dbReference>
<dbReference type="STRING" id="142842.SAMN02745118_01282"/>